<dbReference type="RefSeq" id="WP_283411576.1">
    <property type="nucleotide sequence ID" value="NZ_FXUA01000001.1"/>
</dbReference>
<evidence type="ECO:0000313" key="3">
    <source>
        <dbReference type="Proteomes" id="UP001157915"/>
    </source>
</evidence>
<keyword evidence="1" id="KW-0732">Signal</keyword>
<dbReference type="InterPro" id="IPR011045">
    <property type="entry name" value="N2O_reductase_N"/>
</dbReference>
<gene>
    <name evidence="2" type="ORF">SAMN06265367_101647</name>
</gene>
<comment type="caution">
    <text evidence="2">The sequence shown here is derived from an EMBL/GenBank/DDBJ whole genome shotgun (WGS) entry which is preliminary data.</text>
</comment>
<name>A0ABY1NEP0_9BACT</name>
<proteinExistence type="predicted"/>
<keyword evidence="3" id="KW-1185">Reference proteome</keyword>
<reference evidence="2 3" key="1">
    <citation type="submission" date="2017-05" db="EMBL/GenBank/DDBJ databases">
        <authorList>
            <person name="Varghese N."/>
            <person name="Submissions S."/>
        </authorList>
    </citation>
    <scope>NUCLEOTIDE SEQUENCE [LARGE SCALE GENOMIC DNA]</scope>
    <source>
        <strain evidence="2 3">DSM 15360</strain>
    </source>
</reference>
<dbReference type="EMBL" id="FXUA01000001">
    <property type="protein sequence ID" value="SMP07832.1"/>
    <property type="molecule type" value="Genomic_DNA"/>
</dbReference>
<dbReference type="Gene3D" id="2.60.450.20">
    <property type="match status" value="1"/>
</dbReference>
<dbReference type="Proteomes" id="UP001157915">
    <property type="component" value="Unassembled WGS sequence"/>
</dbReference>
<sequence length="147" mass="16020">MKILVILFFAMLSSGLFAQSVIVNPDGTHSVVIDHGVHKVIVNPDGTHSVAVNPGSNNILVNPDGTHSQIIGNGNSKIIVNPNGTHSILFSQDDSQQVAAKPYSGYPFFFFKKRGTKTIILPDGSVLHFKKVNKKNKSQINNRPSRF</sequence>
<feature type="signal peptide" evidence="1">
    <location>
        <begin position="1"/>
        <end position="18"/>
    </location>
</feature>
<dbReference type="SUPFAM" id="SSF50974">
    <property type="entry name" value="Nitrous oxide reductase, N-terminal domain"/>
    <property type="match status" value="1"/>
</dbReference>
<evidence type="ECO:0000256" key="1">
    <source>
        <dbReference type="SAM" id="SignalP"/>
    </source>
</evidence>
<accession>A0ABY1NEP0</accession>
<dbReference type="InterPro" id="IPR047002">
    <property type="entry name" value="Tcp10_C_sf"/>
</dbReference>
<organism evidence="2 3">
    <name type="scientific">Algoriphagus winogradskyi</name>
    <dbReference type="NCBI Taxonomy" id="237017"/>
    <lineage>
        <taxon>Bacteria</taxon>
        <taxon>Pseudomonadati</taxon>
        <taxon>Bacteroidota</taxon>
        <taxon>Cytophagia</taxon>
        <taxon>Cytophagales</taxon>
        <taxon>Cyclobacteriaceae</taxon>
        <taxon>Algoriphagus</taxon>
    </lineage>
</organism>
<feature type="chain" id="PRO_5047114245" evidence="1">
    <location>
        <begin position="19"/>
        <end position="147"/>
    </location>
</feature>
<evidence type="ECO:0000313" key="2">
    <source>
        <dbReference type="EMBL" id="SMP07832.1"/>
    </source>
</evidence>
<protein>
    <submittedName>
        <fullName evidence="2">Uncharacterized protein</fullName>
    </submittedName>
</protein>